<protein>
    <submittedName>
        <fullName evidence="1">Uncharacterized protein</fullName>
    </submittedName>
</protein>
<dbReference type="RefSeq" id="WP_124972860.1">
    <property type="nucleotide sequence ID" value="NZ_RQVS01000010.1"/>
</dbReference>
<keyword evidence="2" id="KW-1185">Reference proteome</keyword>
<dbReference type="EMBL" id="RQVS01000010">
    <property type="protein sequence ID" value="RRJ86316.1"/>
    <property type="molecule type" value="Genomic_DNA"/>
</dbReference>
<proteinExistence type="predicted"/>
<gene>
    <name evidence="1" type="ORF">EG850_09490</name>
</gene>
<evidence type="ECO:0000313" key="1">
    <source>
        <dbReference type="EMBL" id="RRJ86316.1"/>
    </source>
</evidence>
<name>A0A3P3VXI0_9MICO</name>
<dbReference type="AlphaFoldDB" id="A0A3P3VXI0"/>
<sequence>MWHVAADWHLDDERPEGGYVNVDLRRPNLAIQIEFDRGEASRLTGLLDSVSGESRASFTATVPISAGALLGSSMFWTASPQGIALLAGHADEGWEIRIDEIPLQAIRDLVAAALNAERGI</sequence>
<dbReference type="Proteomes" id="UP000274391">
    <property type="component" value="Unassembled WGS sequence"/>
</dbReference>
<accession>A0A3P3VXI0</accession>
<evidence type="ECO:0000313" key="2">
    <source>
        <dbReference type="Proteomes" id="UP000274391"/>
    </source>
</evidence>
<reference evidence="1 2" key="1">
    <citation type="submission" date="2018-11" db="EMBL/GenBank/DDBJ databases">
        <title>YIM 102482-1 draft genome.</title>
        <authorList>
            <person name="Li G."/>
            <person name="Jiang Y."/>
        </authorList>
    </citation>
    <scope>NUCLEOTIDE SEQUENCE [LARGE SCALE GENOMIC DNA]</scope>
    <source>
        <strain evidence="1 2">YIM 102482-1</strain>
    </source>
</reference>
<comment type="caution">
    <text evidence="1">The sequence shown here is derived from an EMBL/GenBank/DDBJ whole genome shotgun (WGS) entry which is preliminary data.</text>
</comment>
<organism evidence="1 2">
    <name type="scientific">Gulosibacter macacae</name>
    <dbReference type="NCBI Taxonomy" id="2488791"/>
    <lineage>
        <taxon>Bacteria</taxon>
        <taxon>Bacillati</taxon>
        <taxon>Actinomycetota</taxon>
        <taxon>Actinomycetes</taxon>
        <taxon>Micrococcales</taxon>
        <taxon>Microbacteriaceae</taxon>
        <taxon>Gulosibacter</taxon>
    </lineage>
</organism>